<dbReference type="RefSeq" id="WP_386189527.1">
    <property type="nucleotide sequence ID" value="NZ_JBHSBC010000009.1"/>
</dbReference>
<comment type="caution">
    <text evidence="1">The sequence shown here is derived from an EMBL/GenBank/DDBJ whole genome shotgun (WGS) entry which is preliminary data.</text>
</comment>
<dbReference type="EMBL" id="JBHSBC010000009">
    <property type="protein sequence ID" value="MFC3980466.1"/>
    <property type="molecule type" value="Genomic_DNA"/>
</dbReference>
<evidence type="ECO:0000313" key="1">
    <source>
        <dbReference type="EMBL" id="MFC3980466.1"/>
    </source>
</evidence>
<keyword evidence="2" id="KW-1185">Reference proteome</keyword>
<gene>
    <name evidence="1" type="ORF">ACFOYY_10055</name>
</gene>
<accession>A0ABV8EXM4</accession>
<reference evidence="2" key="1">
    <citation type="journal article" date="2019" name="Int. J. Syst. Evol. Microbiol.">
        <title>The Global Catalogue of Microorganisms (GCM) 10K type strain sequencing project: providing services to taxonomists for standard genome sequencing and annotation.</title>
        <authorList>
            <consortium name="The Broad Institute Genomics Platform"/>
            <consortium name="The Broad Institute Genome Sequencing Center for Infectious Disease"/>
            <person name="Wu L."/>
            <person name="Ma J."/>
        </authorList>
    </citation>
    <scope>NUCLEOTIDE SEQUENCE [LARGE SCALE GENOMIC DNA]</scope>
    <source>
        <strain evidence="2">TBRC 7912</strain>
    </source>
</reference>
<dbReference type="Proteomes" id="UP001595698">
    <property type="component" value="Unassembled WGS sequence"/>
</dbReference>
<sequence>MAPVAGPSIGLRDLAALRFPLVARPRPICRPLDIRLNQIQARADQAEQGGDDALLRAAEALNLAALLASDCGMPHLARDLCRRQFVIFHAARPLTAAHAQLALQPAVNLGRIHIRNGDGQRAFHLFHTLFAALQNQGTADLDGDAFSLRRFLRTTDDRRETSQWLWQVVLSEGTRALTRAGQWQEALTYATELRGIGLRLWEGRQITILTQVFGNAPDAALDLLDHTEINEPWEAAVHSCLVAMALRAAGRKTGSHAPQILATYLDLEPDLTLVDFRTRLGLTIIDILAEDEVVASPIYDRLLTEATGVGGAHSAREVLTHPGFRARLAPARIAALKSVIKAAALDDAQALEGSMEPFLHAVRRSESAAKHRLTGNATRHAP</sequence>
<proteinExistence type="predicted"/>
<protein>
    <submittedName>
        <fullName evidence="1">Uncharacterized protein</fullName>
    </submittedName>
</protein>
<organism evidence="1 2">
    <name type="scientific">Streptosporangium jomthongense</name>
    <dbReference type="NCBI Taxonomy" id="1193683"/>
    <lineage>
        <taxon>Bacteria</taxon>
        <taxon>Bacillati</taxon>
        <taxon>Actinomycetota</taxon>
        <taxon>Actinomycetes</taxon>
        <taxon>Streptosporangiales</taxon>
        <taxon>Streptosporangiaceae</taxon>
        <taxon>Streptosporangium</taxon>
    </lineage>
</organism>
<evidence type="ECO:0000313" key="2">
    <source>
        <dbReference type="Proteomes" id="UP001595698"/>
    </source>
</evidence>
<name>A0ABV8EXM4_9ACTN</name>